<dbReference type="SUPFAM" id="SSF53474">
    <property type="entry name" value="alpha/beta-Hydrolases"/>
    <property type="match status" value="1"/>
</dbReference>
<name>Q9X5I2_9PSED</name>
<evidence type="ECO:0000256" key="1">
    <source>
        <dbReference type="SAM" id="SignalP"/>
    </source>
</evidence>
<dbReference type="InterPro" id="IPR000073">
    <property type="entry name" value="AB_hydrolase_1"/>
</dbReference>
<keyword evidence="1" id="KW-0732">Signal</keyword>
<feature type="signal peptide" evidence="1">
    <location>
        <begin position="1"/>
        <end position="25"/>
    </location>
</feature>
<dbReference type="EC" id="3.1.1.3" evidence="3"/>
<dbReference type="GO" id="GO:0004806">
    <property type="term" value="F:triacylglycerol lipase activity"/>
    <property type="evidence" value="ECO:0007669"/>
    <property type="project" value="UniProtKB-EC"/>
</dbReference>
<feature type="domain" description="AB hydrolase-1" evidence="2">
    <location>
        <begin position="34"/>
        <end position="232"/>
    </location>
</feature>
<dbReference type="ESTHER" id="psesp-plipa">
    <property type="family name" value="Hormone-sensitive_lipase_like"/>
</dbReference>
<dbReference type="EMBL" id="AF125523">
    <property type="protein sequence ID" value="AAD22078.1"/>
    <property type="molecule type" value="Genomic_DNA"/>
</dbReference>
<proteinExistence type="predicted"/>
<evidence type="ECO:0000313" key="3">
    <source>
        <dbReference type="EMBL" id="AAD22078.1"/>
    </source>
</evidence>
<reference evidence="3" key="1">
    <citation type="journal article" date="2001" name="J. Bacteriol.">
        <title>Lipase and its modulator from Pseudomonas sp. strain KFCC 10818: proline-to-glutamine substitution at position 112 induces formation of enzymatically active lipase in the absence of the modulator.</title>
        <authorList>
            <person name="Kim E.K."/>
            <person name="Jang W.H."/>
            <person name="Ko J.H."/>
            <person name="Kang J.S."/>
            <person name="Noh M.J."/>
            <person name="Yoo O.J."/>
        </authorList>
    </citation>
    <scope>NUCLEOTIDE SEQUENCE</scope>
    <source>
        <strain evidence="3">KFCC 10818</strain>
    </source>
</reference>
<dbReference type="Gene3D" id="3.40.50.1820">
    <property type="entry name" value="alpha/beta hydrolase"/>
    <property type="match status" value="1"/>
</dbReference>
<feature type="chain" id="PRO_5004336055" evidence="1">
    <location>
        <begin position="26"/>
        <end position="311"/>
    </location>
</feature>
<organism evidence="3">
    <name type="scientific">Pseudomonas sp. KFCC10818</name>
    <dbReference type="NCBI Taxonomy" id="90078"/>
    <lineage>
        <taxon>Bacteria</taxon>
        <taxon>Pseudomonadati</taxon>
        <taxon>Pseudomonadota</taxon>
        <taxon>Gammaproteobacteria</taxon>
        <taxon>Pseudomonadales</taxon>
        <taxon>Pseudomonadaceae</taxon>
        <taxon>Pseudomonas</taxon>
    </lineage>
</organism>
<gene>
    <name evidence="3" type="primary">lipK</name>
</gene>
<dbReference type="Pfam" id="PF00561">
    <property type="entry name" value="Abhydrolase_1"/>
    <property type="match status" value="1"/>
</dbReference>
<dbReference type="AlphaFoldDB" id="Q9X5I2"/>
<evidence type="ECO:0000259" key="2">
    <source>
        <dbReference type="Pfam" id="PF00561"/>
    </source>
</evidence>
<keyword evidence="3" id="KW-0378">Hydrolase</keyword>
<sequence length="311" mass="33355">MSIIYRWISLLCIGLVSFHTPATFANSGYTETRYPLVLVHGIFGFDSIAKIDYFYGIPHALSKDGATVFTAQVAAANRSEVRGEQLLAQVETILALTGKEKVNLIGHSQGSPTARYVASVRPDLVASVTSVGGVNWGSRVADIVRNTVPEDSISEALAVKITNSFVTLINVLSGGKGLEQDALAALDTLTTEGSLAFNRHYPEGVPTTYCGQGEALASNGVHYFSWTGSSAITNLLDPTDIPIGVLSLAFDEPNDGLVSVCSSHLGQVIGTHYKMNHLDEVNGLLGIRHLFEVSPVTLYRQHANRLQQLGL</sequence>
<accession>Q9X5I2</accession>
<dbReference type="InterPro" id="IPR029058">
    <property type="entry name" value="AB_hydrolase_fold"/>
</dbReference>
<protein>
    <submittedName>
        <fullName evidence="3">Lipase</fullName>
        <ecNumber evidence="3">3.1.1.3</ecNumber>
    </submittedName>
</protein>